<reference evidence="1 2" key="1">
    <citation type="submission" date="2019-06" db="EMBL/GenBank/DDBJ databases">
        <title>WGS assembly of Gossypium darwinii.</title>
        <authorList>
            <person name="Chen Z.J."/>
            <person name="Sreedasyam A."/>
            <person name="Ando A."/>
            <person name="Song Q."/>
            <person name="De L."/>
            <person name="Hulse-Kemp A."/>
            <person name="Ding M."/>
            <person name="Ye W."/>
            <person name="Kirkbride R."/>
            <person name="Jenkins J."/>
            <person name="Plott C."/>
            <person name="Lovell J."/>
            <person name="Lin Y.-M."/>
            <person name="Vaughn R."/>
            <person name="Liu B."/>
            <person name="Li W."/>
            <person name="Simpson S."/>
            <person name="Scheffler B."/>
            <person name="Saski C."/>
            <person name="Grover C."/>
            <person name="Hu G."/>
            <person name="Conover J."/>
            <person name="Carlson J."/>
            <person name="Shu S."/>
            <person name="Boston L."/>
            <person name="Williams M."/>
            <person name="Peterson D."/>
            <person name="Mcgee K."/>
            <person name="Jones D."/>
            <person name="Wendel J."/>
            <person name="Stelly D."/>
            <person name="Grimwood J."/>
            <person name="Schmutz J."/>
        </authorList>
    </citation>
    <scope>NUCLEOTIDE SEQUENCE [LARGE SCALE GENOMIC DNA]</scope>
    <source>
        <strain evidence="1">1808015.09</strain>
    </source>
</reference>
<organism evidence="1 2">
    <name type="scientific">Gossypium darwinii</name>
    <name type="common">Darwin's cotton</name>
    <name type="synonym">Gossypium barbadense var. darwinii</name>
    <dbReference type="NCBI Taxonomy" id="34276"/>
    <lineage>
        <taxon>Eukaryota</taxon>
        <taxon>Viridiplantae</taxon>
        <taxon>Streptophyta</taxon>
        <taxon>Embryophyta</taxon>
        <taxon>Tracheophyta</taxon>
        <taxon>Spermatophyta</taxon>
        <taxon>Magnoliopsida</taxon>
        <taxon>eudicotyledons</taxon>
        <taxon>Gunneridae</taxon>
        <taxon>Pentapetalae</taxon>
        <taxon>rosids</taxon>
        <taxon>malvids</taxon>
        <taxon>Malvales</taxon>
        <taxon>Malvaceae</taxon>
        <taxon>Malvoideae</taxon>
        <taxon>Gossypium</taxon>
    </lineage>
</organism>
<dbReference type="AlphaFoldDB" id="A0A5D2H4S4"/>
<protein>
    <submittedName>
        <fullName evidence="1">Uncharacterized protein</fullName>
    </submittedName>
</protein>
<evidence type="ECO:0000313" key="1">
    <source>
        <dbReference type="EMBL" id="TYH24506.1"/>
    </source>
</evidence>
<keyword evidence="2" id="KW-1185">Reference proteome</keyword>
<proteinExistence type="predicted"/>
<evidence type="ECO:0000313" key="2">
    <source>
        <dbReference type="Proteomes" id="UP000323506"/>
    </source>
</evidence>
<accession>A0A5D2H4S4</accession>
<dbReference type="EMBL" id="CM017690">
    <property type="protein sequence ID" value="TYH24506.1"/>
    <property type="molecule type" value="Genomic_DNA"/>
</dbReference>
<name>A0A5D2H4S4_GOSDA</name>
<dbReference type="Proteomes" id="UP000323506">
    <property type="component" value="Chromosome A03"/>
</dbReference>
<sequence>MNVKNSYLLILELLRRPASLFYKGMVVTNQFAKEVAANWSFSV</sequence>
<gene>
    <name evidence="1" type="ORF">ES288_A03G097600v1</name>
</gene>